<proteinExistence type="predicted"/>
<feature type="chain" id="PRO_5042160496" description="C-type lectin domain-containing protein" evidence="2">
    <location>
        <begin position="25"/>
        <end position="278"/>
    </location>
</feature>
<evidence type="ECO:0000313" key="4">
    <source>
        <dbReference type="EMBL" id="KAI1704710.1"/>
    </source>
</evidence>
<evidence type="ECO:0000313" key="5">
    <source>
        <dbReference type="Proteomes" id="UP001201812"/>
    </source>
</evidence>
<organism evidence="4 5">
    <name type="scientific">Ditylenchus destructor</name>
    <dbReference type="NCBI Taxonomy" id="166010"/>
    <lineage>
        <taxon>Eukaryota</taxon>
        <taxon>Metazoa</taxon>
        <taxon>Ecdysozoa</taxon>
        <taxon>Nematoda</taxon>
        <taxon>Chromadorea</taxon>
        <taxon>Rhabditida</taxon>
        <taxon>Tylenchina</taxon>
        <taxon>Tylenchomorpha</taxon>
        <taxon>Sphaerularioidea</taxon>
        <taxon>Anguinidae</taxon>
        <taxon>Anguininae</taxon>
        <taxon>Ditylenchus</taxon>
    </lineage>
</organism>
<dbReference type="PANTHER" id="PTHR22803">
    <property type="entry name" value="MANNOSE, PHOSPHOLIPASE, LECTIN RECEPTOR RELATED"/>
    <property type="match status" value="1"/>
</dbReference>
<dbReference type="AlphaFoldDB" id="A0AAD4MTE5"/>
<dbReference type="InterPro" id="IPR001304">
    <property type="entry name" value="C-type_lectin-like"/>
</dbReference>
<dbReference type="Proteomes" id="UP001201812">
    <property type="component" value="Unassembled WGS sequence"/>
</dbReference>
<sequence length="278" mass="30425">MVASVFMPSTFLVFLAQILLSVFGVEQEDKLCADGWDSFQDPIGAKNCYKWFAEELPFDDANKMCAANAPNGYNGSLASFQTTDEFKFLQSIQEKQPTRVLSDETAGTNAGSWIGMTHSPNPVEGAVPEGMNRFELSFVDGTGMFNFSAMSEMEYGEYWGSAKEPNGVLEWGFVRGCVSVAKYPEGWGKEYVVMDDVNCGLKRSFICKYVAVPKPSTTTTTTIATTSTTTAAKTTPVITVTTTPVTLSVPNAFNTLITNIKFVLFTLIAAFSFNLLYI</sequence>
<keyword evidence="5" id="KW-1185">Reference proteome</keyword>
<keyword evidence="1" id="KW-0472">Membrane</keyword>
<keyword evidence="2" id="KW-0732">Signal</keyword>
<protein>
    <recommendedName>
        <fullName evidence="3">C-type lectin domain-containing protein</fullName>
    </recommendedName>
</protein>
<dbReference type="EMBL" id="JAKKPZ010000064">
    <property type="protein sequence ID" value="KAI1704710.1"/>
    <property type="molecule type" value="Genomic_DNA"/>
</dbReference>
<keyword evidence="1" id="KW-0812">Transmembrane</keyword>
<dbReference type="InterPro" id="IPR050111">
    <property type="entry name" value="C-type_lectin/snaclec_domain"/>
</dbReference>
<evidence type="ECO:0000256" key="2">
    <source>
        <dbReference type="SAM" id="SignalP"/>
    </source>
</evidence>
<evidence type="ECO:0000259" key="3">
    <source>
        <dbReference type="PROSITE" id="PS50041"/>
    </source>
</evidence>
<accession>A0AAD4MTE5</accession>
<dbReference type="Gene3D" id="3.10.100.10">
    <property type="entry name" value="Mannose-Binding Protein A, subunit A"/>
    <property type="match status" value="1"/>
</dbReference>
<feature type="domain" description="C-type lectin" evidence="3">
    <location>
        <begin position="44"/>
        <end position="208"/>
    </location>
</feature>
<name>A0AAD4MTE5_9BILA</name>
<dbReference type="SMART" id="SM00034">
    <property type="entry name" value="CLECT"/>
    <property type="match status" value="1"/>
</dbReference>
<dbReference type="InterPro" id="IPR016186">
    <property type="entry name" value="C-type_lectin-like/link_sf"/>
</dbReference>
<evidence type="ECO:0000256" key="1">
    <source>
        <dbReference type="SAM" id="Phobius"/>
    </source>
</evidence>
<feature type="signal peptide" evidence="2">
    <location>
        <begin position="1"/>
        <end position="24"/>
    </location>
</feature>
<reference evidence="4" key="1">
    <citation type="submission" date="2022-01" db="EMBL/GenBank/DDBJ databases">
        <title>Genome Sequence Resource for Two Populations of Ditylenchus destructor, the Migratory Endoparasitic Phytonematode.</title>
        <authorList>
            <person name="Zhang H."/>
            <person name="Lin R."/>
            <person name="Xie B."/>
        </authorList>
    </citation>
    <scope>NUCLEOTIDE SEQUENCE</scope>
    <source>
        <strain evidence="4">BazhouSP</strain>
    </source>
</reference>
<dbReference type="PROSITE" id="PS50041">
    <property type="entry name" value="C_TYPE_LECTIN_2"/>
    <property type="match status" value="1"/>
</dbReference>
<comment type="caution">
    <text evidence="4">The sequence shown here is derived from an EMBL/GenBank/DDBJ whole genome shotgun (WGS) entry which is preliminary data.</text>
</comment>
<dbReference type="SUPFAM" id="SSF56436">
    <property type="entry name" value="C-type lectin-like"/>
    <property type="match status" value="1"/>
</dbReference>
<dbReference type="CDD" id="cd00037">
    <property type="entry name" value="CLECT"/>
    <property type="match status" value="1"/>
</dbReference>
<feature type="transmembrane region" description="Helical" evidence="1">
    <location>
        <begin position="256"/>
        <end position="277"/>
    </location>
</feature>
<keyword evidence="1" id="KW-1133">Transmembrane helix</keyword>
<gene>
    <name evidence="4" type="ORF">DdX_14066</name>
</gene>
<dbReference type="InterPro" id="IPR016187">
    <property type="entry name" value="CTDL_fold"/>
</dbReference>